<accession>A0ABP8EI13</accession>
<evidence type="ECO:0000313" key="2">
    <source>
        <dbReference type="Proteomes" id="UP001501586"/>
    </source>
</evidence>
<protein>
    <submittedName>
        <fullName evidence="1">Uncharacterized protein</fullName>
    </submittedName>
</protein>
<dbReference type="CDD" id="cd20745">
    <property type="entry name" value="FIX_RhsA_AHH_HNH-like"/>
    <property type="match status" value="1"/>
</dbReference>
<proteinExistence type="predicted"/>
<reference evidence="2" key="1">
    <citation type="journal article" date="2019" name="Int. J. Syst. Evol. Microbiol.">
        <title>The Global Catalogue of Microorganisms (GCM) 10K type strain sequencing project: providing services to taxonomists for standard genome sequencing and annotation.</title>
        <authorList>
            <consortium name="The Broad Institute Genomics Platform"/>
            <consortium name="The Broad Institute Genome Sequencing Center for Infectious Disease"/>
            <person name="Wu L."/>
            <person name="Ma J."/>
        </authorList>
    </citation>
    <scope>NUCLEOTIDE SEQUENCE [LARGE SCALE GENOMIC DNA]</scope>
    <source>
        <strain evidence="2">JCM 17458</strain>
    </source>
</reference>
<evidence type="ECO:0000313" key="1">
    <source>
        <dbReference type="EMBL" id="GAA4283585.1"/>
    </source>
</evidence>
<organism evidence="1 2">
    <name type="scientific">Brevibacterium daeguense</name>
    <dbReference type="NCBI Taxonomy" id="909936"/>
    <lineage>
        <taxon>Bacteria</taxon>
        <taxon>Bacillati</taxon>
        <taxon>Actinomycetota</taxon>
        <taxon>Actinomycetes</taxon>
        <taxon>Micrococcales</taxon>
        <taxon>Brevibacteriaceae</taxon>
        <taxon>Brevibacterium</taxon>
    </lineage>
</organism>
<comment type="caution">
    <text evidence="1">The sequence shown here is derived from an EMBL/GenBank/DDBJ whole genome shotgun (WGS) entry which is preliminary data.</text>
</comment>
<sequence length="647" mass="69696">MASIYIPGFAEMINLIENAGIGIYETFGNLNDELVELDVDVPATSDYVAVVERLEDQLPGLKRRLALAEAIEAQVPGMFTVEIDESLVSQKTPEEAAEDAQRAADLMNQVAGSEEFSPDNEELTQLLAENANDPYFAHALAEAVSPEELSHYILAWSGDYYYEGFPEEMGRNYEAQLTALGQAFGLATRGTGDLRLPSAFTDEWMSALDPESSELAAPVPAALALVMSRGDFDTDFLTRSYDTVMAIEVKRGDDAFNAQAPVFAPGEAQGFAFTDPLAGITAALALNPEAAQTVFDPSRTASVEIDGETIELGDHLRYAFSRGWDEQTSGALAAALQAAATPYEGGSTVSLDIAEEISSLQEEAEQRESAGFWSGLGHFLLDLVGLVPGLGEWADGINAGWYTAEGNYVDAGLSAAGAVPIAGWFAVGGKWVRKIGNLTDLKKDFTAEEIAEIERALRNADNADFDGVPGRIIDYRGDSLFFRQGQVEHFHFFRGNVQHTQRQSEILAQGGYTEVRVPRYELGPDGMPIRDASGNPVLARGENGQIVYNRVDGYFPGSEIIELKPSLQLANASEARQALRQLAGKYGPGTEIPDIPSTREAGLAGGQLDGDLVLEVPVQNGPVPQSVLDEADRLNVTIRDAEGNVLN</sequence>
<keyword evidence="2" id="KW-1185">Reference proteome</keyword>
<dbReference type="Proteomes" id="UP001501586">
    <property type="component" value="Unassembled WGS sequence"/>
</dbReference>
<gene>
    <name evidence="1" type="ORF">GCM10022261_11160</name>
</gene>
<dbReference type="EMBL" id="BAABAZ010000004">
    <property type="protein sequence ID" value="GAA4283585.1"/>
    <property type="molecule type" value="Genomic_DNA"/>
</dbReference>
<name>A0ABP8EI13_9MICO</name>